<evidence type="ECO:0000313" key="1">
    <source>
        <dbReference type="EMBL" id="CAG8716716.1"/>
    </source>
</evidence>
<feature type="non-terminal residue" evidence="1">
    <location>
        <position position="1"/>
    </location>
</feature>
<dbReference type="AlphaFoldDB" id="A0A9N9I2J8"/>
<accession>A0A9N9I2J8</accession>
<organism evidence="1 2">
    <name type="scientific">Funneliformis caledonium</name>
    <dbReference type="NCBI Taxonomy" id="1117310"/>
    <lineage>
        <taxon>Eukaryota</taxon>
        <taxon>Fungi</taxon>
        <taxon>Fungi incertae sedis</taxon>
        <taxon>Mucoromycota</taxon>
        <taxon>Glomeromycotina</taxon>
        <taxon>Glomeromycetes</taxon>
        <taxon>Glomerales</taxon>
        <taxon>Glomeraceae</taxon>
        <taxon>Funneliformis</taxon>
    </lineage>
</organism>
<evidence type="ECO:0000313" key="2">
    <source>
        <dbReference type="Proteomes" id="UP000789570"/>
    </source>
</evidence>
<name>A0A9N9I2J8_9GLOM</name>
<feature type="non-terminal residue" evidence="1">
    <location>
        <position position="47"/>
    </location>
</feature>
<proteinExistence type="predicted"/>
<gene>
    <name evidence="1" type="ORF">FCALED_LOCUS14193</name>
</gene>
<dbReference type="Proteomes" id="UP000789570">
    <property type="component" value="Unassembled WGS sequence"/>
</dbReference>
<reference evidence="1" key="1">
    <citation type="submission" date="2021-06" db="EMBL/GenBank/DDBJ databases">
        <authorList>
            <person name="Kallberg Y."/>
            <person name="Tangrot J."/>
            <person name="Rosling A."/>
        </authorList>
    </citation>
    <scope>NUCLEOTIDE SEQUENCE</scope>
    <source>
        <strain evidence="1">UK204</strain>
    </source>
</reference>
<sequence>LGYKLNGSLRFWRQENRALRCRGNCGSRGCDRGCGRGHHNGDHNSEQ</sequence>
<keyword evidence="2" id="KW-1185">Reference proteome</keyword>
<protein>
    <submittedName>
        <fullName evidence="1">3601_t:CDS:1</fullName>
    </submittedName>
</protein>
<comment type="caution">
    <text evidence="1">The sequence shown here is derived from an EMBL/GenBank/DDBJ whole genome shotgun (WGS) entry which is preliminary data.</text>
</comment>
<dbReference type="EMBL" id="CAJVPQ010009624">
    <property type="protein sequence ID" value="CAG8716716.1"/>
    <property type="molecule type" value="Genomic_DNA"/>
</dbReference>